<dbReference type="OrthoDB" id="4471357at2"/>
<dbReference type="GO" id="GO:0003677">
    <property type="term" value="F:DNA binding"/>
    <property type="evidence" value="ECO:0007669"/>
    <property type="project" value="UniProtKB-KW"/>
</dbReference>
<keyword evidence="2" id="KW-0238">DNA-binding</keyword>
<sequence length="145" mass="15380">MPGRERRVRSGRQLEHPPAEEIRVETVMHALADPVRLRIVRELARGHDDMACIAFELPVSKSTSTHHFRVLREAGVIRQYYEGTSRMSCLRTEDLGARMPGLLEAVLRAAHIAEGDAAGGSAASDSAGGSPDGAAAGVSPSGPAS</sequence>
<evidence type="ECO:0000256" key="4">
    <source>
        <dbReference type="SAM" id="MobiDB-lite"/>
    </source>
</evidence>
<dbReference type="Proteomes" id="UP000002219">
    <property type="component" value="Chromosome 1"/>
</dbReference>
<dbReference type="EMBL" id="CP002040">
    <property type="protein sequence ID" value="ADH66502.1"/>
    <property type="molecule type" value="Genomic_DNA"/>
</dbReference>
<protein>
    <submittedName>
        <fullName evidence="6">Transcriptional regulator, ArsR family</fullName>
    </submittedName>
</protein>
<dbReference type="InterPro" id="IPR051081">
    <property type="entry name" value="HTH_MetalResp_TranReg"/>
</dbReference>
<reference evidence="6 7" key="1">
    <citation type="journal article" date="2010" name="Stand. Genomic Sci.">
        <title>Complete genome sequence of Nocardiopsis dassonvillei type strain (IMRU 509).</title>
        <authorList>
            <person name="Sun H."/>
            <person name="Lapidus A."/>
            <person name="Nolan M."/>
            <person name="Lucas S."/>
            <person name="Del Rio T.G."/>
            <person name="Tice H."/>
            <person name="Cheng J.F."/>
            <person name="Tapia R."/>
            <person name="Han C."/>
            <person name="Goodwin L."/>
            <person name="Pitluck S."/>
            <person name="Pagani I."/>
            <person name="Ivanova N."/>
            <person name="Mavromatis K."/>
            <person name="Mikhailova N."/>
            <person name="Pati A."/>
            <person name="Chen A."/>
            <person name="Palaniappan K."/>
            <person name="Land M."/>
            <person name="Hauser L."/>
            <person name="Chang Y.J."/>
            <person name="Jeffries C.D."/>
            <person name="Djao O.D."/>
            <person name="Rohde M."/>
            <person name="Sikorski J."/>
            <person name="Goker M."/>
            <person name="Woyke T."/>
            <person name="Bristow J."/>
            <person name="Eisen J.A."/>
            <person name="Markowitz V."/>
            <person name="Hugenholtz P."/>
            <person name="Kyrpides N.C."/>
            <person name="Klenk H.P."/>
        </authorList>
    </citation>
    <scope>NUCLEOTIDE SEQUENCE [LARGE SCALE GENOMIC DNA]</scope>
    <source>
        <strain evidence="7">ATCC 23218 / DSM 43111 / CIP 107115 / JCM 7437 / KCTC 9190 / NBRC 14626 / NCTC 10488 / NRRL B-5397 / IMRU 509</strain>
    </source>
</reference>
<evidence type="ECO:0000313" key="6">
    <source>
        <dbReference type="EMBL" id="ADH66502.1"/>
    </source>
</evidence>
<dbReference type="KEGG" id="nda:Ndas_1060"/>
<dbReference type="InterPro" id="IPR036388">
    <property type="entry name" value="WH-like_DNA-bd_sf"/>
</dbReference>
<dbReference type="PANTHER" id="PTHR33154:SF12">
    <property type="entry name" value="TRANSCRIPTIONAL REGULATORY PROTEIN"/>
    <property type="match status" value="1"/>
</dbReference>
<dbReference type="SMART" id="SM00418">
    <property type="entry name" value="HTH_ARSR"/>
    <property type="match status" value="1"/>
</dbReference>
<dbReference type="Gene3D" id="1.10.10.10">
    <property type="entry name" value="Winged helix-like DNA-binding domain superfamily/Winged helix DNA-binding domain"/>
    <property type="match status" value="1"/>
</dbReference>
<evidence type="ECO:0000259" key="5">
    <source>
        <dbReference type="PROSITE" id="PS50987"/>
    </source>
</evidence>
<evidence type="ECO:0000313" key="7">
    <source>
        <dbReference type="Proteomes" id="UP000002219"/>
    </source>
</evidence>
<proteinExistence type="predicted"/>
<keyword evidence="1" id="KW-0805">Transcription regulation</keyword>
<dbReference type="PANTHER" id="PTHR33154">
    <property type="entry name" value="TRANSCRIPTIONAL REGULATOR, ARSR FAMILY"/>
    <property type="match status" value="1"/>
</dbReference>
<dbReference type="PROSITE" id="PS50987">
    <property type="entry name" value="HTH_ARSR_2"/>
    <property type="match status" value="1"/>
</dbReference>
<dbReference type="GeneID" id="91489142"/>
<evidence type="ECO:0000256" key="1">
    <source>
        <dbReference type="ARBA" id="ARBA00023015"/>
    </source>
</evidence>
<dbReference type="InterPro" id="IPR036390">
    <property type="entry name" value="WH_DNA-bd_sf"/>
</dbReference>
<name>D7B1B1_NOCDD</name>
<dbReference type="CDD" id="cd00090">
    <property type="entry name" value="HTH_ARSR"/>
    <property type="match status" value="1"/>
</dbReference>
<dbReference type="Pfam" id="PF01022">
    <property type="entry name" value="HTH_5"/>
    <property type="match status" value="1"/>
</dbReference>
<dbReference type="RefSeq" id="WP_013152109.1">
    <property type="nucleotide sequence ID" value="NC_014210.1"/>
</dbReference>
<keyword evidence="7" id="KW-1185">Reference proteome</keyword>
<evidence type="ECO:0000256" key="3">
    <source>
        <dbReference type="ARBA" id="ARBA00023163"/>
    </source>
</evidence>
<gene>
    <name evidence="6" type="ordered locus">Ndas_1060</name>
</gene>
<keyword evidence="3" id="KW-0804">Transcription</keyword>
<dbReference type="AlphaFoldDB" id="D7B1B1"/>
<dbReference type="eggNOG" id="COG0640">
    <property type="taxonomic scope" value="Bacteria"/>
</dbReference>
<evidence type="ECO:0000256" key="2">
    <source>
        <dbReference type="ARBA" id="ARBA00023125"/>
    </source>
</evidence>
<accession>D7B1B1</accession>
<dbReference type="InterPro" id="IPR001845">
    <property type="entry name" value="HTH_ArsR_DNA-bd_dom"/>
</dbReference>
<feature type="region of interest" description="Disordered" evidence="4">
    <location>
        <begin position="118"/>
        <end position="145"/>
    </location>
</feature>
<dbReference type="HOGENOM" id="CLU_097806_4_2_11"/>
<organism evidence="6 7">
    <name type="scientific">Nocardiopsis dassonvillei (strain ATCC 23218 / DSM 43111 / CIP 107115 / JCM 7437 / KCTC 9190 / NBRC 14626 / NCTC 10488 / NRRL B-5397 / IMRU 509)</name>
    <name type="common">Actinomadura dassonvillei</name>
    <dbReference type="NCBI Taxonomy" id="446468"/>
    <lineage>
        <taxon>Bacteria</taxon>
        <taxon>Bacillati</taxon>
        <taxon>Actinomycetota</taxon>
        <taxon>Actinomycetes</taxon>
        <taxon>Streptosporangiales</taxon>
        <taxon>Nocardiopsidaceae</taxon>
        <taxon>Nocardiopsis</taxon>
    </lineage>
</organism>
<dbReference type="SUPFAM" id="SSF46785">
    <property type="entry name" value="Winged helix' DNA-binding domain"/>
    <property type="match status" value="1"/>
</dbReference>
<dbReference type="InterPro" id="IPR011991">
    <property type="entry name" value="ArsR-like_HTH"/>
</dbReference>
<feature type="domain" description="HTH arsR-type" evidence="5">
    <location>
        <begin position="16"/>
        <end position="114"/>
    </location>
</feature>
<dbReference type="GO" id="GO:0003700">
    <property type="term" value="F:DNA-binding transcription factor activity"/>
    <property type="evidence" value="ECO:0007669"/>
    <property type="project" value="InterPro"/>
</dbReference>
<dbReference type="PRINTS" id="PR00778">
    <property type="entry name" value="HTHARSR"/>
</dbReference>